<comment type="subcellular location">
    <subcellularLocation>
        <location evidence="1">Secreted</location>
    </subcellularLocation>
</comment>
<name>A0AAW2GWJ2_9HYME</name>
<keyword evidence="7" id="KW-1185">Reference proteome</keyword>
<evidence type="ECO:0000313" key="6">
    <source>
        <dbReference type="EMBL" id="KAL0131681.1"/>
    </source>
</evidence>
<dbReference type="AlphaFoldDB" id="A0AAW2GWJ2"/>
<dbReference type="EMBL" id="JADYXP020000002">
    <property type="protein sequence ID" value="KAL0131681.1"/>
    <property type="molecule type" value="Genomic_DNA"/>
</dbReference>
<feature type="domain" description="MD-2-related lipid-recognition" evidence="5">
    <location>
        <begin position="21"/>
        <end position="151"/>
    </location>
</feature>
<keyword evidence="4" id="KW-0732">Signal</keyword>
<dbReference type="FunFam" id="2.60.40.770:FF:000001">
    <property type="entry name" value="NPC intracellular cholesterol transporter 2"/>
    <property type="match status" value="1"/>
</dbReference>
<dbReference type="Pfam" id="PF02221">
    <property type="entry name" value="E1_DerP2_DerF2"/>
    <property type="match status" value="1"/>
</dbReference>
<reference evidence="6 7" key="1">
    <citation type="submission" date="2023-03" db="EMBL/GenBank/DDBJ databases">
        <title>High recombination rates correlate with genetic variation in Cardiocondyla obscurior ants.</title>
        <authorList>
            <person name="Errbii M."/>
        </authorList>
    </citation>
    <scope>NUCLEOTIDE SEQUENCE [LARGE SCALE GENOMIC DNA]</scope>
    <source>
        <strain evidence="6">Alpha-2009</strain>
        <tissue evidence="6">Whole body</tissue>
    </source>
</reference>
<comment type="similarity">
    <text evidence="2">Belongs to the NPC2 family.</text>
</comment>
<dbReference type="InterPro" id="IPR014756">
    <property type="entry name" value="Ig_E-set"/>
</dbReference>
<dbReference type="PANTHER" id="PTHR11306:SF68">
    <property type="entry name" value="NPC INTRACELLULAR CHOLESTEROL TRANSPORTER 2"/>
    <property type="match status" value="1"/>
</dbReference>
<protein>
    <recommendedName>
        <fullName evidence="5">MD-2-related lipid-recognition domain-containing protein</fullName>
    </recommendedName>
</protein>
<proteinExistence type="inferred from homology"/>
<dbReference type="SUPFAM" id="SSF81296">
    <property type="entry name" value="E set domains"/>
    <property type="match status" value="1"/>
</dbReference>
<evidence type="ECO:0000256" key="4">
    <source>
        <dbReference type="SAM" id="SignalP"/>
    </source>
</evidence>
<dbReference type="InterPro" id="IPR039670">
    <property type="entry name" value="NPC2-like"/>
</dbReference>
<dbReference type="Proteomes" id="UP001430953">
    <property type="component" value="Unassembled WGS sequence"/>
</dbReference>
<dbReference type="GO" id="GO:0015918">
    <property type="term" value="P:sterol transport"/>
    <property type="evidence" value="ECO:0007669"/>
    <property type="project" value="InterPro"/>
</dbReference>
<sequence>MLRETALVFAALVVYASATQVNHCDTGIPFEDATQIRISGCDQPECQLKQGTNATIEIKLVPSRTIETLTNEVYGILFNVPLPFVGVDSTDACDDIYNPDGSKASCPLKENTEYIYRNSFPILSFYPRVSLVVRYALREGTERLICFEVGAKITK</sequence>
<comment type="caution">
    <text evidence="6">The sequence shown here is derived from an EMBL/GenBank/DDBJ whole genome shotgun (WGS) entry which is preliminary data.</text>
</comment>
<evidence type="ECO:0000256" key="3">
    <source>
        <dbReference type="ARBA" id="ARBA00022525"/>
    </source>
</evidence>
<dbReference type="PANTHER" id="PTHR11306">
    <property type="entry name" value="NIEMANN PICK TYPE C2 PROTEIN NPC2-RELATED"/>
    <property type="match status" value="1"/>
</dbReference>
<gene>
    <name evidence="6" type="ORF">PUN28_002906</name>
</gene>
<evidence type="ECO:0000259" key="5">
    <source>
        <dbReference type="SMART" id="SM00737"/>
    </source>
</evidence>
<dbReference type="Gene3D" id="2.60.40.770">
    <property type="match status" value="1"/>
</dbReference>
<accession>A0AAW2GWJ2</accession>
<dbReference type="InterPro" id="IPR003172">
    <property type="entry name" value="ML_dom"/>
</dbReference>
<feature type="signal peptide" evidence="4">
    <location>
        <begin position="1"/>
        <end position="18"/>
    </location>
</feature>
<dbReference type="SMART" id="SM00737">
    <property type="entry name" value="ML"/>
    <property type="match status" value="1"/>
</dbReference>
<dbReference type="GO" id="GO:0032934">
    <property type="term" value="F:sterol binding"/>
    <property type="evidence" value="ECO:0007669"/>
    <property type="project" value="InterPro"/>
</dbReference>
<evidence type="ECO:0000256" key="2">
    <source>
        <dbReference type="ARBA" id="ARBA00006370"/>
    </source>
</evidence>
<dbReference type="GO" id="GO:0005576">
    <property type="term" value="C:extracellular region"/>
    <property type="evidence" value="ECO:0007669"/>
    <property type="project" value="UniProtKB-SubCell"/>
</dbReference>
<evidence type="ECO:0000313" key="7">
    <source>
        <dbReference type="Proteomes" id="UP001430953"/>
    </source>
</evidence>
<keyword evidence="3" id="KW-0964">Secreted</keyword>
<organism evidence="6 7">
    <name type="scientific">Cardiocondyla obscurior</name>
    <dbReference type="NCBI Taxonomy" id="286306"/>
    <lineage>
        <taxon>Eukaryota</taxon>
        <taxon>Metazoa</taxon>
        <taxon>Ecdysozoa</taxon>
        <taxon>Arthropoda</taxon>
        <taxon>Hexapoda</taxon>
        <taxon>Insecta</taxon>
        <taxon>Pterygota</taxon>
        <taxon>Neoptera</taxon>
        <taxon>Endopterygota</taxon>
        <taxon>Hymenoptera</taxon>
        <taxon>Apocrita</taxon>
        <taxon>Aculeata</taxon>
        <taxon>Formicoidea</taxon>
        <taxon>Formicidae</taxon>
        <taxon>Myrmicinae</taxon>
        <taxon>Cardiocondyla</taxon>
    </lineage>
</organism>
<evidence type="ECO:0000256" key="1">
    <source>
        <dbReference type="ARBA" id="ARBA00004613"/>
    </source>
</evidence>
<feature type="chain" id="PRO_5043464005" description="MD-2-related lipid-recognition domain-containing protein" evidence="4">
    <location>
        <begin position="19"/>
        <end position="155"/>
    </location>
</feature>